<sequence>MVCVALLALLFGGSLKSATDFFNPTDGGGSLLDNAGGGLGEPLNVVVSGLSSPDVLTDDGIVNYARAIGFSTECFGIHLGDPQSANLGDGNGPQNQTIELRQDFGDSDIGTCLESLIGGNHFRVFRQNGPSADSGALFLAVSKEEDVSEGHTIVPDGYDIGRDALVAAAVGSTSFDGVTYSTTARNVTGLIAAGSQGVNHGIAQDGIVTLLTVTIV</sequence>
<accession>A0A4Z0A625</accession>
<keyword evidence="1" id="KW-0732">Signal</keyword>
<reference evidence="2 3" key="1">
    <citation type="submission" date="2019-02" db="EMBL/GenBank/DDBJ databases">
        <title>Genome sequencing of the rare red list fungi Hericium alpestre (H. flagellum).</title>
        <authorList>
            <person name="Buettner E."/>
            <person name="Kellner H."/>
        </authorList>
    </citation>
    <scope>NUCLEOTIDE SEQUENCE [LARGE SCALE GENOMIC DNA]</scope>
    <source>
        <strain evidence="2 3">DSM 108284</strain>
    </source>
</reference>
<proteinExistence type="predicted"/>
<evidence type="ECO:0000256" key="1">
    <source>
        <dbReference type="SAM" id="SignalP"/>
    </source>
</evidence>
<dbReference type="OrthoDB" id="2310204at2759"/>
<evidence type="ECO:0000313" key="2">
    <source>
        <dbReference type="EMBL" id="TFY82185.1"/>
    </source>
</evidence>
<dbReference type="AlphaFoldDB" id="A0A4Z0A625"/>
<evidence type="ECO:0000313" key="3">
    <source>
        <dbReference type="Proteomes" id="UP000298061"/>
    </source>
</evidence>
<feature type="chain" id="PRO_5021344570" evidence="1">
    <location>
        <begin position="19"/>
        <end position="216"/>
    </location>
</feature>
<organism evidence="2 3">
    <name type="scientific">Hericium alpestre</name>
    <dbReference type="NCBI Taxonomy" id="135208"/>
    <lineage>
        <taxon>Eukaryota</taxon>
        <taxon>Fungi</taxon>
        <taxon>Dikarya</taxon>
        <taxon>Basidiomycota</taxon>
        <taxon>Agaricomycotina</taxon>
        <taxon>Agaricomycetes</taxon>
        <taxon>Russulales</taxon>
        <taxon>Hericiaceae</taxon>
        <taxon>Hericium</taxon>
    </lineage>
</organism>
<dbReference type="Proteomes" id="UP000298061">
    <property type="component" value="Unassembled WGS sequence"/>
</dbReference>
<keyword evidence="3" id="KW-1185">Reference proteome</keyword>
<feature type="signal peptide" evidence="1">
    <location>
        <begin position="1"/>
        <end position="18"/>
    </location>
</feature>
<dbReference type="STRING" id="135208.A0A4Z0A625"/>
<name>A0A4Z0A625_9AGAM</name>
<gene>
    <name evidence="2" type="ORF">EWM64_g1836</name>
</gene>
<comment type="caution">
    <text evidence="2">The sequence shown here is derived from an EMBL/GenBank/DDBJ whole genome shotgun (WGS) entry which is preliminary data.</text>
</comment>
<dbReference type="EMBL" id="SFCI01000134">
    <property type="protein sequence ID" value="TFY82185.1"/>
    <property type="molecule type" value="Genomic_DNA"/>
</dbReference>
<protein>
    <submittedName>
        <fullName evidence="2">Uncharacterized protein</fullName>
    </submittedName>
</protein>